<comment type="subcellular location">
    <subcellularLocation>
        <location evidence="1">Nucleus</location>
    </subcellularLocation>
</comment>
<gene>
    <name evidence="6" type="ORF">GE061_017113</name>
</gene>
<proteinExistence type="inferred from homology"/>
<comment type="similarity">
    <text evidence="2">Belongs to the HDGF family.</text>
</comment>
<feature type="compositionally biased region" description="Basic and acidic residues" evidence="5">
    <location>
        <begin position="226"/>
        <end position="246"/>
    </location>
</feature>
<feature type="compositionally biased region" description="Basic and acidic residues" evidence="5">
    <location>
        <begin position="108"/>
        <end position="129"/>
    </location>
</feature>
<dbReference type="InterPro" id="IPR036218">
    <property type="entry name" value="HIVI-bd_sf"/>
</dbReference>
<evidence type="ECO:0000256" key="2">
    <source>
        <dbReference type="ARBA" id="ARBA00005309"/>
    </source>
</evidence>
<dbReference type="AlphaFoldDB" id="A0A6A4K815"/>
<feature type="compositionally biased region" description="Polar residues" evidence="5">
    <location>
        <begin position="177"/>
        <end position="189"/>
    </location>
</feature>
<reference evidence="6" key="1">
    <citation type="journal article" date="2021" name="Mol. Ecol. Resour.">
        <title>Apolygus lucorum genome provides insights into omnivorousness and mesophyll feeding.</title>
        <authorList>
            <person name="Liu Y."/>
            <person name="Liu H."/>
            <person name="Wang H."/>
            <person name="Huang T."/>
            <person name="Liu B."/>
            <person name="Yang B."/>
            <person name="Yin L."/>
            <person name="Li B."/>
            <person name="Zhang Y."/>
            <person name="Zhang S."/>
            <person name="Jiang F."/>
            <person name="Zhang X."/>
            <person name="Ren Y."/>
            <person name="Wang B."/>
            <person name="Wang S."/>
            <person name="Lu Y."/>
            <person name="Wu K."/>
            <person name="Fan W."/>
            <person name="Wang G."/>
        </authorList>
    </citation>
    <scope>NUCLEOTIDE SEQUENCE</scope>
    <source>
        <strain evidence="6">12Hb</strain>
    </source>
</reference>
<evidence type="ECO:0000256" key="3">
    <source>
        <dbReference type="ARBA" id="ARBA00023054"/>
    </source>
</evidence>
<dbReference type="Gene3D" id="2.30.30.140">
    <property type="match status" value="1"/>
</dbReference>
<dbReference type="OrthoDB" id="62853at2759"/>
<dbReference type="GO" id="GO:0005634">
    <property type="term" value="C:nucleus"/>
    <property type="evidence" value="ECO:0007669"/>
    <property type="project" value="UniProtKB-SubCell"/>
</dbReference>
<dbReference type="InterPro" id="IPR021567">
    <property type="entry name" value="LEDGF_IBD"/>
</dbReference>
<dbReference type="PANTHER" id="PTHR12550:SF70">
    <property type="entry name" value="JIL-1 ANCHORING AND STABILIZING PROTEIN, ISOFORM A"/>
    <property type="match status" value="1"/>
</dbReference>
<dbReference type="InterPro" id="IPR035441">
    <property type="entry name" value="TFIIS/LEDGF_dom_sf"/>
</dbReference>
<keyword evidence="3" id="KW-0175">Coiled coil</keyword>
<feature type="region of interest" description="Disordered" evidence="5">
    <location>
        <begin position="83"/>
        <end position="278"/>
    </location>
</feature>
<dbReference type="CDD" id="cd05834">
    <property type="entry name" value="PWWP_HRP"/>
    <property type="match status" value="1"/>
</dbReference>
<dbReference type="Gene3D" id="1.20.930.10">
    <property type="entry name" value="Conserved domain common to transcription factors TFIIS, elongin A, CRSP70"/>
    <property type="match status" value="1"/>
</dbReference>
<evidence type="ECO:0000256" key="5">
    <source>
        <dbReference type="SAM" id="MobiDB-lite"/>
    </source>
</evidence>
<evidence type="ECO:0000313" key="6">
    <source>
        <dbReference type="EMBL" id="KAF6208655.1"/>
    </source>
</evidence>
<dbReference type="Proteomes" id="UP000466442">
    <property type="component" value="Unassembled WGS sequence"/>
</dbReference>
<dbReference type="PROSITE" id="PS50812">
    <property type="entry name" value="PWWP"/>
    <property type="match status" value="1"/>
</dbReference>
<feature type="compositionally biased region" description="Low complexity" evidence="5">
    <location>
        <begin position="130"/>
        <end position="154"/>
    </location>
</feature>
<name>A0A6A4K815_APOLU</name>
<dbReference type="SMART" id="SM00293">
    <property type="entry name" value="PWWP"/>
    <property type="match status" value="1"/>
</dbReference>
<evidence type="ECO:0000256" key="4">
    <source>
        <dbReference type="ARBA" id="ARBA00023242"/>
    </source>
</evidence>
<accession>A0A6A4K815</accession>
<dbReference type="Pfam" id="PF00855">
    <property type="entry name" value="PWWP"/>
    <property type="match status" value="1"/>
</dbReference>
<dbReference type="Pfam" id="PF11467">
    <property type="entry name" value="LEDGF"/>
    <property type="match status" value="1"/>
</dbReference>
<keyword evidence="4" id="KW-0539">Nucleus</keyword>
<evidence type="ECO:0000313" key="7">
    <source>
        <dbReference type="Proteomes" id="UP000466442"/>
    </source>
</evidence>
<dbReference type="PANTHER" id="PTHR12550">
    <property type="entry name" value="HEPATOMA-DERIVED GROWTH FACTOR-RELATED"/>
    <property type="match status" value="1"/>
</dbReference>
<evidence type="ECO:0000256" key="1">
    <source>
        <dbReference type="ARBA" id="ARBA00004123"/>
    </source>
</evidence>
<dbReference type="SUPFAM" id="SSF63748">
    <property type="entry name" value="Tudor/PWWP/MBT"/>
    <property type="match status" value="1"/>
</dbReference>
<organism evidence="6 7">
    <name type="scientific">Apolygus lucorum</name>
    <name type="common">Small green plant bug</name>
    <name type="synonym">Lygocoris lucorum</name>
    <dbReference type="NCBI Taxonomy" id="248454"/>
    <lineage>
        <taxon>Eukaryota</taxon>
        <taxon>Metazoa</taxon>
        <taxon>Ecdysozoa</taxon>
        <taxon>Arthropoda</taxon>
        <taxon>Hexapoda</taxon>
        <taxon>Insecta</taxon>
        <taxon>Pterygota</taxon>
        <taxon>Neoptera</taxon>
        <taxon>Paraneoptera</taxon>
        <taxon>Hemiptera</taxon>
        <taxon>Heteroptera</taxon>
        <taxon>Panheteroptera</taxon>
        <taxon>Cimicomorpha</taxon>
        <taxon>Miridae</taxon>
        <taxon>Mirini</taxon>
        <taxon>Apolygus</taxon>
    </lineage>
</organism>
<feature type="compositionally biased region" description="Basic and acidic residues" evidence="5">
    <location>
        <begin position="155"/>
        <end position="165"/>
    </location>
</feature>
<sequence>MKPKFSPGAKVFAKVRGYPPWPARIEGCADETPKKEKYHVYFYGTGETAVVKIQDVFDFVENRNKMGKLKKLKNFTEAMQQVESELSPEQKAALKALDSEQSASPSVKDTEKSFKEVDTPKEKEVKDESTPAPSRRTSTTTKSAKSTPAASVKPPSKDNKRKLELDSSPDDSAPTPKKSNISATPTSTTSEKKDEKPQTKTAEPQSRSGRKIKPKKFNDFEEDTKEELKDESSAKEDEKKTKDAPKRPTPRPKSLKGADDNADSGTGDWYLLARGPTSNQEPIKIPIKLNRPNFEDKKLRSMTQSQWEDMVFEEARSLKKRIANGENFSEAAANDYMERFTKVKAATVHILRSPEEEEQFRKQTHDVETALLEVEYSIRNALTLRGADTKTCLQQLDKLKGLRVTALMLKKHSQIVHTIRKLRRYVGNTIVWNISDDEMNEFNADAEKIRTRAEEIVNNFKTLFFQPQSVSFWDHFSNELAAFNAKTKHMSMEDIFSIITEPE</sequence>
<dbReference type="EMBL" id="WIXP02000007">
    <property type="protein sequence ID" value="KAF6208655.1"/>
    <property type="molecule type" value="Genomic_DNA"/>
</dbReference>
<protein>
    <submittedName>
        <fullName evidence="6">Uncharacterized protein</fullName>
    </submittedName>
</protein>
<dbReference type="InterPro" id="IPR000313">
    <property type="entry name" value="PWWP_dom"/>
</dbReference>
<comment type="caution">
    <text evidence="6">The sequence shown here is derived from an EMBL/GenBank/DDBJ whole genome shotgun (WGS) entry which is preliminary data.</text>
</comment>
<dbReference type="SUPFAM" id="SSF140576">
    <property type="entry name" value="HIV integrase-binding domain"/>
    <property type="match status" value="1"/>
</dbReference>
<keyword evidence="7" id="KW-1185">Reference proteome</keyword>